<keyword evidence="1" id="KW-0539">Nucleus</keyword>
<feature type="compositionally biased region" description="Polar residues" evidence="2">
    <location>
        <begin position="169"/>
        <end position="190"/>
    </location>
</feature>
<comment type="subcellular location">
    <subcellularLocation>
        <location evidence="1">Nucleus</location>
    </subcellularLocation>
</comment>
<dbReference type="PROSITE" id="PS51031">
    <property type="entry name" value="BESS"/>
    <property type="match status" value="1"/>
</dbReference>
<evidence type="ECO:0000313" key="6">
    <source>
        <dbReference type="Proteomes" id="UP000235965"/>
    </source>
</evidence>
<protein>
    <recommendedName>
        <fullName evidence="3">BESS domain-containing protein</fullName>
    </recommendedName>
</protein>
<name>A0A2J7PBC1_9NEOP</name>
<proteinExistence type="predicted"/>
<comment type="caution">
    <text evidence="4">The sequence shown here is derived from an EMBL/GenBank/DDBJ whole genome shotgun (WGS) entry which is preliminary data.</text>
</comment>
<evidence type="ECO:0000313" key="5">
    <source>
        <dbReference type="EMBL" id="PNF43674.1"/>
    </source>
</evidence>
<dbReference type="EMBL" id="NEVH01000280">
    <property type="protein sequence ID" value="PNF43674.1"/>
    <property type="molecule type" value="Genomic_DNA"/>
</dbReference>
<keyword evidence="6" id="KW-1185">Reference proteome</keyword>
<feature type="compositionally biased region" description="Acidic residues" evidence="2">
    <location>
        <begin position="61"/>
        <end position="73"/>
    </location>
</feature>
<dbReference type="Pfam" id="PF02944">
    <property type="entry name" value="BESS"/>
    <property type="match status" value="1"/>
</dbReference>
<gene>
    <name evidence="5" type="ORF">B7P43_G15198</name>
    <name evidence="4" type="ORF">B7P43_G17310</name>
</gene>
<dbReference type="GO" id="GO:0005634">
    <property type="term" value="C:nucleus"/>
    <property type="evidence" value="ECO:0007669"/>
    <property type="project" value="UniProtKB-SubCell"/>
</dbReference>
<feature type="region of interest" description="Disordered" evidence="2">
    <location>
        <begin position="47"/>
        <end position="75"/>
    </location>
</feature>
<evidence type="ECO:0000256" key="1">
    <source>
        <dbReference type="PROSITE-ProRule" id="PRU00371"/>
    </source>
</evidence>
<accession>A0A2J7PBC1</accession>
<feature type="region of interest" description="Disordered" evidence="2">
    <location>
        <begin position="153"/>
        <end position="200"/>
    </location>
</feature>
<dbReference type="Proteomes" id="UP000235965">
    <property type="component" value="Unassembled WGS sequence"/>
</dbReference>
<evidence type="ECO:0000313" key="4">
    <source>
        <dbReference type="EMBL" id="PNF13627.1"/>
    </source>
</evidence>
<dbReference type="InterPro" id="IPR004210">
    <property type="entry name" value="BESS_motif"/>
</dbReference>
<evidence type="ECO:0000256" key="2">
    <source>
        <dbReference type="SAM" id="MobiDB-lite"/>
    </source>
</evidence>
<dbReference type="OrthoDB" id="8038273at2759"/>
<sequence length="200" mass="22942">MKAKGKVKVLKSGSAPCKAIRYIYYEQMQFLDKIQQRSTISNFEQAAEDEDISEVFHNSETNEDDIRDDDSDAQDAARRKFTESVKNREKKKQKLDDFGENLLALLKSSKETEEDADRAFLLSLLPHVRGFDEDQKLDFQSGVLQLITKIKRGNYAPPTPIGSHASYPQYHSYNPDPSQIIYSHKQQSDPGPSIRENEHF</sequence>
<dbReference type="AlphaFoldDB" id="A0A2J7PBC1"/>
<feature type="domain" description="BESS" evidence="3">
    <location>
        <begin position="114"/>
        <end position="153"/>
    </location>
</feature>
<reference evidence="4 6" key="1">
    <citation type="submission" date="2017-12" db="EMBL/GenBank/DDBJ databases">
        <title>Hemimetabolous genomes reveal molecular basis of termite eusociality.</title>
        <authorList>
            <person name="Harrison M.C."/>
            <person name="Jongepier E."/>
            <person name="Robertson H.M."/>
            <person name="Arning N."/>
            <person name="Bitard-Feildel T."/>
            <person name="Chao H."/>
            <person name="Childers C.P."/>
            <person name="Dinh H."/>
            <person name="Doddapaneni H."/>
            <person name="Dugan S."/>
            <person name="Gowin J."/>
            <person name="Greiner C."/>
            <person name="Han Y."/>
            <person name="Hu H."/>
            <person name="Hughes D.S.T."/>
            <person name="Huylmans A.-K."/>
            <person name="Kemena C."/>
            <person name="Kremer L.P.M."/>
            <person name="Lee S.L."/>
            <person name="Lopez-Ezquerra A."/>
            <person name="Mallet L."/>
            <person name="Monroy-Kuhn J.M."/>
            <person name="Moser A."/>
            <person name="Murali S.C."/>
            <person name="Muzny D.M."/>
            <person name="Otani S."/>
            <person name="Piulachs M.-D."/>
            <person name="Poelchau M."/>
            <person name="Qu J."/>
            <person name="Schaub F."/>
            <person name="Wada-Katsumata A."/>
            <person name="Worley K.C."/>
            <person name="Xie Q."/>
            <person name="Ylla G."/>
            <person name="Poulsen M."/>
            <person name="Gibbs R.A."/>
            <person name="Schal C."/>
            <person name="Richards S."/>
            <person name="Belles X."/>
            <person name="Korb J."/>
            <person name="Bornberg-Bauer E."/>
        </authorList>
    </citation>
    <scope>NUCLEOTIDE SEQUENCE [LARGE SCALE GENOMIC DNA]</scope>
    <source>
        <tissue evidence="4">Whole body</tissue>
    </source>
</reference>
<dbReference type="EMBL" id="NEVH01027118">
    <property type="protein sequence ID" value="PNF13627.1"/>
    <property type="molecule type" value="Genomic_DNA"/>
</dbReference>
<organism evidence="4 6">
    <name type="scientific">Cryptotermes secundus</name>
    <dbReference type="NCBI Taxonomy" id="105785"/>
    <lineage>
        <taxon>Eukaryota</taxon>
        <taxon>Metazoa</taxon>
        <taxon>Ecdysozoa</taxon>
        <taxon>Arthropoda</taxon>
        <taxon>Hexapoda</taxon>
        <taxon>Insecta</taxon>
        <taxon>Pterygota</taxon>
        <taxon>Neoptera</taxon>
        <taxon>Polyneoptera</taxon>
        <taxon>Dictyoptera</taxon>
        <taxon>Blattodea</taxon>
        <taxon>Blattoidea</taxon>
        <taxon>Termitoidae</taxon>
        <taxon>Kalotermitidae</taxon>
        <taxon>Cryptotermitinae</taxon>
        <taxon>Cryptotermes</taxon>
    </lineage>
</organism>
<dbReference type="GO" id="GO:0003677">
    <property type="term" value="F:DNA binding"/>
    <property type="evidence" value="ECO:0007669"/>
    <property type="project" value="InterPro"/>
</dbReference>
<evidence type="ECO:0000259" key="3">
    <source>
        <dbReference type="PROSITE" id="PS51031"/>
    </source>
</evidence>